<keyword evidence="1" id="KW-1133">Transmembrane helix</keyword>
<evidence type="ECO:0000313" key="2">
    <source>
        <dbReference type="EMBL" id="EFP98382.1"/>
    </source>
</evidence>
<reference evidence="2 3" key="1">
    <citation type="journal article" date="2012" name="Int. J. Syst. Evol. Microbiol.">
        <title>Vibrio caribbeanicus sp. nov., isolated from the marine sponge Scleritoderma cyanea.</title>
        <authorList>
            <person name="Hoffmann M."/>
            <person name="Monday S.R."/>
            <person name="Allard M.W."/>
            <person name="Strain E.A."/>
            <person name="Whittaker P."/>
            <person name="Naum M."/>
            <person name="McCarthy P.J."/>
            <person name="Lopez J.V."/>
            <person name="Fischer M."/>
            <person name="Brown E.W."/>
        </authorList>
    </citation>
    <scope>NUCLEOTIDE SEQUENCE [LARGE SCALE GENOMIC DNA]</scope>
    <source>
        <strain evidence="2 3">ATCC BAA-2122</strain>
    </source>
</reference>
<feature type="non-terminal residue" evidence="2">
    <location>
        <position position="1"/>
    </location>
</feature>
<keyword evidence="3" id="KW-1185">Reference proteome</keyword>
<dbReference type="AlphaFoldDB" id="E3BF19"/>
<name>E3BF19_9VIBR</name>
<keyword evidence="1" id="KW-0472">Membrane</keyword>
<sequence>SHSIDSTESVKHFFEFYFKTFALKTRLLWILLIYVLSFTNSHILAAVDYREYIYESKLFLLIKWKKASLD</sequence>
<evidence type="ECO:0000313" key="3">
    <source>
        <dbReference type="Proteomes" id="UP000002943"/>
    </source>
</evidence>
<organism evidence="2 3">
    <name type="scientific">Vibrio caribbeanicus ATCC BAA-2122</name>
    <dbReference type="NCBI Taxonomy" id="796620"/>
    <lineage>
        <taxon>Bacteria</taxon>
        <taxon>Pseudomonadati</taxon>
        <taxon>Pseudomonadota</taxon>
        <taxon>Gammaproteobacteria</taxon>
        <taxon>Vibrionales</taxon>
        <taxon>Vibrionaceae</taxon>
        <taxon>Vibrio</taxon>
    </lineage>
</organism>
<evidence type="ECO:0000256" key="1">
    <source>
        <dbReference type="SAM" id="Phobius"/>
    </source>
</evidence>
<dbReference type="EMBL" id="AEIU01000005">
    <property type="protein sequence ID" value="EFP98382.1"/>
    <property type="molecule type" value="Genomic_DNA"/>
</dbReference>
<feature type="transmembrane region" description="Helical" evidence="1">
    <location>
        <begin position="27"/>
        <end position="47"/>
    </location>
</feature>
<dbReference type="Proteomes" id="UP000002943">
    <property type="component" value="Unassembled WGS sequence"/>
</dbReference>
<keyword evidence="1" id="KW-0812">Transmembrane</keyword>
<comment type="caution">
    <text evidence="2">The sequence shown here is derived from an EMBL/GenBank/DDBJ whole genome shotgun (WGS) entry which is preliminary data.</text>
</comment>
<gene>
    <name evidence="2" type="ORF">VIBC2010_05639</name>
</gene>
<accession>E3BF19</accession>
<proteinExistence type="predicted"/>
<protein>
    <submittedName>
        <fullName evidence="2">Uncharacterized protein</fullName>
    </submittedName>
</protein>